<feature type="non-terminal residue" evidence="1">
    <location>
        <position position="1"/>
    </location>
</feature>
<dbReference type="EMBL" id="CAJVPT010015209">
    <property type="protein sequence ID" value="CAG8610069.1"/>
    <property type="molecule type" value="Genomic_DNA"/>
</dbReference>
<name>A0ACA9MU41_9GLOM</name>
<evidence type="ECO:0000313" key="2">
    <source>
        <dbReference type="Proteomes" id="UP000789525"/>
    </source>
</evidence>
<proteinExistence type="predicted"/>
<accession>A0ACA9MU41</accession>
<dbReference type="Proteomes" id="UP000789525">
    <property type="component" value="Unassembled WGS sequence"/>
</dbReference>
<evidence type="ECO:0000313" key="1">
    <source>
        <dbReference type="EMBL" id="CAG8610069.1"/>
    </source>
</evidence>
<keyword evidence="2" id="KW-1185">Reference proteome</keyword>
<gene>
    <name evidence="1" type="ORF">ACOLOM_LOCUS6985</name>
</gene>
<reference evidence="1" key="1">
    <citation type="submission" date="2021-06" db="EMBL/GenBank/DDBJ databases">
        <authorList>
            <person name="Kallberg Y."/>
            <person name="Tangrot J."/>
            <person name="Rosling A."/>
        </authorList>
    </citation>
    <scope>NUCLEOTIDE SEQUENCE</scope>
    <source>
        <strain evidence="1">CL356</strain>
    </source>
</reference>
<comment type="caution">
    <text evidence="1">The sequence shown here is derived from an EMBL/GenBank/DDBJ whole genome shotgun (WGS) entry which is preliminary data.</text>
</comment>
<sequence length="308" mass="34865">NRKNVHNEVRIEALIIKKTDFDAVATSRNLDPEEAENLKFDQEHSIPDTMALKHQLLEKYNLSAESTPEQLSKHASELGASLPDWMERAKYCAKTDDKWDIFIHVRDIGPKSNDDKEIVTGCSRLSLFRNELRKAGVAQELIDTYAKDPNVTTASNKIQKERTDQILAENRLRTPIYFSIARLTLQILQYGMKTVILGIVLDMLRIKKDPERARTLLIWIQEAIKAGKLRDPTFSENGKCNTRAFSNFLELHRITRESAKNQVLAATSVDSKLTCDKKTVTNGNDQDLKLSLSIGDNISAPSSIEDNL</sequence>
<organism evidence="1 2">
    <name type="scientific">Acaulospora colombiana</name>
    <dbReference type="NCBI Taxonomy" id="27376"/>
    <lineage>
        <taxon>Eukaryota</taxon>
        <taxon>Fungi</taxon>
        <taxon>Fungi incertae sedis</taxon>
        <taxon>Mucoromycota</taxon>
        <taxon>Glomeromycotina</taxon>
        <taxon>Glomeromycetes</taxon>
        <taxon>Diversisporales</taxon>
        <taxon>Acaulosporaceae</taxon>
        <taxon>Acaulospora</taxon>
    </lineage>
</organism>
<protein>
    <submittedName>
        <fullName evidence="1">4380_t:CDS:1</fullName>
    </submittedName>
</protein>